<dbReference type="Proteomes" id="UP000010411">
    <property type="component" value="Unassembled WGS sequence"/>
</dbReference>
<dbReference type="PATRIC" id="fig|698759.3.peg.5308"/>
<keyword evidence="2" id="KW-1185">Reference proteome</keyword>
<organism evidence="1 2">
    <name type="scientific">Streptomyces ipomoeae 91-03</name>
    <dbReference type="NCBI Taxonomy" id="698759"/>
    <lineage>
        <taxon>Bacteria</taxon>
        <taxon>Bacillati</taxon>
        <taxon>Actinomycetota</taxon>
        <taxon>Actinomycetes</taxon>
        <taxon>Kitasatosporales</taxon>
        <taxon>Streptomycetaceae</taxon>
        <taxon>Streptomyces</taxon>
    </lineage>
</organism>
<accession>L1KTG0</accession>
<dbReference type="Gene3D" id="1.10.357.10">
    <property type="entry name" value="Tetracycline Repressor, domain 2"/>
    <property type="match status" value="1"/>
</dbReference>
<dbReference type="OrthoDB" id="3819648at2"/>
<comment type="caution">
    <text evidence="1">The sequence shown here is derived from an EMBL/GenBank/DDBJ whole genome shotgun (WGS) entry which is preliminary data.</text>
</comment>
<dbReference type="EMBL" id="AEJC01000397">
    <property type="protein sequence ID" value="EKX64106.1"/>
    <property type="molecule type" value="Genomic_DNA"/>
</dbReference>
<proteinExistence type="predicted"/>
<sequence length="50" mass="5383">MATIIDAERFPLTARVSGDLLGMDADAGFEHGPRLILRGLRTAGTDQERA</sequence>
<gene>
    <name evidence="1" type="ORF">STRIP9103_07622</name>
</gene>
<dbReference type="InterPro" id="IPR036271">
    <property type="entry name" value="Tet_transcr_reg_TetR-rel_C_sf"/>
</dbReference>
<dbReference type="AlphaFoldDB" id="L1KTG0"/>
<evidence type="ECO:0000313" key="2">
    <source>
        <dbReference type="Proteomes" id="UP000010411"/>
    </source>
</evidence>
<dbReference type="SUPFAM" id="SSF48498">
    <property type="entry name" value="Tetracyclin repressor-like, C-terminal domain"/>
    <property type="match status" value="1"/>
</dbReference>
<evidence type="ECO:0000313" key="1">
    <source>
        <dbReference type="EMBL" id="EKX64106.1"/>
    </source>
</evidence>
<name>L1KTG0_9ACTN</name>
<dbReference type="RefSeq" id="WP_009322851.1">
    <property type="nucleotide sequence ID" value="NZ_AEJC01000397.1"/>
</dbReference>
<protein>
    <submittedName>
        <fullName evidence="1">Uncharacterized protein</fullName>
    </submittedName>
</protein>
<reference evidence="1 2" key="1">
    <citation type="submission" date="2012-11" db="EMBL/GenBank/DDBJ databases">
        <authorList>
            <person name="Huguet-Tapia J.C."/>
            <person name="Durkin A.S."/>
            <person name="Pettis G.S."/>
            <person name="Badger J.H."/>
        </authorList>
    </citation>
    <scope>NUCLEOTIDE SEQUENCE [LARGE SCALE GENOMIC DNA]</scope>
    <source>
        <strain evidence="1 2">91-03</strain>
    </source>
</reference>